<reference evidence="4 5" key="1">
    <citation type="journal article" date="2020" name="Mol. Plant">
        <title>The Chromosome-Based Rubber Tree Genome Provides New Insights into Spurge Genome Evolution and Rubber Biosynthesis.</title>
        <authorList>
            <person name="Liu J."/>
            <person name="Shi C."/>
            <person name="Shi C.C."/>
            <person name="Li W."/>
            <person name="Zhang Q.J."/>
            <person name="Zhang Y."/>
            <person name="Li K."/>
            <person name="Lu H.F."/>
            <person name="Shi C."/>
            <person name="Zhu S.T."/>
            <person name="Xiao Z.Y."/>
            <person name="Nan H."/>
            <person name="Yue Y."/>
            <person name="Zhu X.G."/>
            <person name="Wu Y."/>
            <person name="Hong X.N."/>
            <person name="Fan G.Y."/>
            <person name="Tong Y."/>
            <person name="Zhang D."/>
            <person name="Mao C.L."/>
            <person name="Liu Y.L."/>
            <person name="Hao S.J."/>
            <person name="Liu W.Q."/>
            <person name="Lv M.Q."/>
            <person name="Zhang H.B."/>
            <person name="Liu Y."/>
            <person name="Hu-Tang G.R."/>
            <person name="Wang J.P."/>
            <person name="Wang J.H."/>
            <person name="Sun Y.H."/>
            <person name="Ni S.B."/>
            <person name="Chen W.B."/>
            <person name="Zhang X.C."/>
            <person name="Jiao Y.N."/>
            <person name="Eichler E.E."/>
            <person name="Li G.H."/>
            <person name="Liu X."/>
            <person name="Gao L.Z."/>
        </authorList>
    </citation>
    <scope>NUCLEOTIDE SEQUENCE [LARGE SCALE GENOMIC DNA]</scope>
    <source>
        <strain evidence="5">cv. GT1</strain>
        <tissue evidence="4">Leaf</tissue>
    </source>
</reference>
<feature type="region of interest" description="Disordered" evidence="1">
    <location>
        <begin position="953"/>
        <end position="972"/>
    </location>
</feature>
<dbReference type="Pfam" id="PF06552">
    <property type="entry name" value="TOM20_plant"/>
    <property type="match status" value="1"/>
</dbReference>
<feature type="domain" description="Bacterial Ig-like" evidence="3">
    <location>
        <begin position="527"/>
        <end position="620"/>
    </location>
</feature>
<dbReference type="PANTHER" id="PTHR34677:SF3">
    <property type="entry name" value="BACTERIAL IG-LIKE DOMAIN-CONTAINING PROTEIN"/>
    <property type="match status" value="1"/>
</dbReference>
<organism evidence="4 5">
    <name type="scientific">Hevea brasiliensis</name>
    <name type="common">Para rubber tree</name>
    <name type="synonym">Siphonia brasiliensis</name>
    <dbReference type="NCBI Taxonomy" id="3981"/>
    <lineage>
        <taxon>Eukaryota</taxon>
        <taxon>Viridiplantae</taxon>
        <taxon>Streptophyta</taxon>
        <taxon>Embryophyta</taxon>
        <taxon>Tracheophyta</taxon>
        <taxon>Spermatophyta</taxon>
        <taxon>Magnoliopsida</taxon>
        <taxon>eudicotyledons</taxon>
        <taxon>Gunneridae</taxon>
        <taxon>Pentapetalae</taxon>
        <taxon>rosids</taxon>
        <taxon>fabids</taxon>
        <taxon>Malpighiales</taxon>
        <taxon>Euphorbiaceae</taxon>
        <taxon>Crotonoideae</taxon>
        <taxon>Micrandreae</taxon>
        <taxon>Hevea</taxon>
    </lineage>
</organism>
<protein>
    <recommendedName>
        <fullName evidence="3">Bacterial Ig-like domain-containing protein</fullName>
    </recommendedName>
</protein>
<evidence type="ECO:0000256" key="1">
    <source>
        <dbReference type="SAM" id="MobiDB-lite"/>
    </source>
</evidence>
<evidence type="ECO:0000313" key="4">
    <source>
        <dbReference type="EMBL" id="KAF2305074.1"/>
    </source>
</evidence>
<evidence type="ECO:0000256" key="2">
    <source>
        <dbReference type="SAM" id="Phobius"/>
    </source>
</evidence>
<keyword evidence="5" id="KW-1185">Reference proteome</keyword>
<sequence length="1002" mass="110033">MDMQNEFDRILFFEHARKTAEATYSKDPLDAENLTRWGGALLELAQFQNVADSKKMILDGISKLEEALLVQPKKHDTLWCLGNAYTSFAFLIPDQDEAKESFEKSSVYFKQAVDEDPDNEIYRKSLEVAAKAPELHMEIHKHGLAQQVMGAAPASGPSTSSSAKGPKSDWRVAEDNEFGLHAEDLIPSARTTLISTFAVGALDSAESTVIIHFHKAPPKHSRFTDAVFGYSVQRLDGTNACKKNGCSISCELDGYTLRSCPADTIVLKNLTVNHKHSFLLKVTTHNGEKNSSSYSWFIDTVPPTATIFSEKNYTNAVKVTVDVTFSEACTGMGGFKCVNSSNCDVLLQGPAYVQASSLHTVKPNIEYRLDIILSLESINGRVIVRMADNFCTDKAGNTFNRTNGSITVIHFDRRPVLVDLWMPVPSYVLEINGIPRTVMATNKMEDLKIFLDFSIPIVNSTEELLNALHVNYGNISPIRNHGNRKFVFQLRNVTKTETLTVELEAGLVIGRTGTSVSPVAALTVLYDSTKPQVGLSTSSPNVTKASNINVIVEFTKPVFGFEASMVEVEGGKLTRFQELSRALYSFTVLATTPDMAFISIPAGKVNDISGNQNLASNQLQVKHYSTPAISVALHSFVTVGVLATSLAAAALSLSSSNLGSMGTLASGNTNNVASNPSMNLRGLYGHLQVFVLSDWFSDNHPIEYSETIKERRAIVCKQCCEENGELQRVERLGDELVLAWGGRRQFTYNSCSNITFPEMENRSTSSRDTFSSQNDPRTIPKWIESGQSGIGRMRALSSDESYEEFEVPLSRRILGCARSFYIVLDLLRRVSLGIISGARSSQTSRESIFALVITLLQFIYLFALRPYIRRGVHVVESISLLCEIESTGQESSLVPQPKTGLSAIPPLSPEIESGRRDTTAAIAEPYSAMTATVVPVLSPGSPPGLDVTQITSSPTAGATLTGQRAGEGKRLKELKLERKNELKKLRELAKASFSRRFKERGR</sequence>
<gene>
    <name evidence="4" type="ORF">GH714_001601</name>
</gene>
<evidence type="ECO:0000259" key="3">
    <source>
        <dbReference type="Pfam" id="PF19078"/>
    </source>
</evidence>
<evidence type="ECO:0000313" key="5">
    <source>
        <dbReference type="Proteomes" id="UP000467840"/>
    </source>
</evidence>
<feature type="transmembrane region" description="Helical" evidence="2">
    <location>
        <begin position="848"/>
        <end position="868"/>
    </location>
</feature>
<keyword evidence="2" id="KW-1133">Transmembrane helix</keyword>
<accession>A0A6A6LVR0</accession>
<keyword evidence="2" id="KW-0812">Transmembrane</keyword>
<dbReference type="Proteomes" id="UP000467840">
    <property type="component" value="Chromosome 9"/>
</dbReference>
<dbReference type="SUPFAM" id="SSF48452">
    <property type="entry name" value="TPR-like"/>
    <property type="match status" value="1"/>
</dbReference>
<feature type="compositionally biased region" description="Low complexity" evidence="1">
    <location>
        <begin position="150"/>
        <end position="165"/>
    </location>
</feature>
<dbReference type="Gene3D" id="1.25.40.10">
    <property type="entry name" value="Tetratricopeptide repeat domain"/>
    <property type="match status" value="1"/>
</dbReference>
<comment type="caution">
    <text evidence="4">The sequence shown here is derived from an EMBL/GenBank/DDBJ whole genome shotgun (WGS) entry which is preliminary data.</text>
</comment>
<dbReference type="PANTHER" id="PTHR34677">
    <property type="match status" value="1"/>
</dbReference>
<feature type="compositionally biased region" description="Polar residues" evidence="1">
    <location>
        <begin position="953"/>
        <end position="962"/>
    </location>
</feature>
<dbReference type="AlphaFoldDB" id="A0A6A6LVR0"/>
<proteinExistence type="predicted"/>
<name>A0A6A6LVR0_HEVBR</name>
<dbReference type="InterPro" id="IPR011990">
    <property type="entry name" value="TPR-like_helical_dom_sf"/>
</dbReference>
<keyword evidence="2" id="KW-0472">Membrane</keyword>
<feature type="region of interest" description="Disordered" evidence="1">
    <location>
        <begin position="149"/>
        <end position="168"/>
    </location>
</feature>
<dbReference type="Pfam" id="PF19078">
    <property type="entry name" value="Big_12"/>
    <property type="match status" value="1"/>
</dbReference>
<dbReference type="EMBL" id="JAAGAX010000008">
    <property type="protein sequence ID" value="KAF2305074.1"/>
    <property type="molecule type" value="Genomic_DNA"/>
</dbReference>
<dbReference type="InterPro" id="IPR044048">
    <property type="entry name" value="Big_12"/>
</dbReference>